<dbReference type="KEGG" id="npy:NPRO_24480"/>
<sequence>MPTLTLHLIKEVSVNPENEYSQHSAGEIERLLAEAGPGYRGRRVSLSDPRRKALAEAARSAGIAAPQYLEQATRWIDRPAKLFEAGSYPDKGVEITDEHLKALAERFDLPVPVLIEHSNSPLHMGYLTQVEARGSELHGTVSLTEEANRLIESSGARSLSLGLASDLSEIREVSIVSNPRVASAQLFSGSIEFSGALIGGDERGDDPVWRSKFEALERSMRLAGAEQQVQQFVREGKLTPAQVEFACALLECEQTLDFGEEKRPVRTLLLALIERQPPLKLFGELAPEGEPSGRAPELGPDEAAFYRRYFPTLDLDEIAARRNRQ</sequence>
<organism evidence="1 2">
    <name type="scientific">Candidatus Nitrosymbiomonas proteolyticus</name>
    <dbReference type="NCBI Taxonomy" id="2608984"/>
    <lineage>
        <taxon>Bacteria</taxon>
        <taxon>Bacillati</taxon>
        <taxon>Armatimonadota</taxon>
        <taxon>Armatimonadota incertae sedis</taxon>
        <taxon>Candidatus Nitrosymbiomonas</taxon>
    </lineage>
</organism>
<dbReference type="EMBL" id="AP021858">
    <property type="protein sequence ID" value="BBO24853.1"/>
    <property type="molecule type" value="Genomic_DNA"/>
</dbReference>
<reference evidence="1" key="1">
    <citation type="journal article" name="DNA Res.">
        <title>The physiological potential of anammox bacteria as revealed by their core genome structure.</title>
        <authorList>
            <person name="Okubo T."/>
            <person name="Toyoda A."/>
            <person name="Fukuhara K."/>
            <person name="Uchiyama I."/>
            <person name="Harigaya Y."/>
            <person name="Kuroiwa M."/>
            <person name="Suzuki T."/>
            <person name="Murakami Y."/>
            <person name="Suwa Y."/>
            <person name="Takami H."/>
        </authorList>
    </citation>
    <scope>NUCLEOTIDE SEQUENCE</scope>
    <source>
        <strain evidence="1">317325-2</strain>
    </source>
</reference>
<protein>
    <submittedName>
        <fullName evidence="1">Uncharacterized protein</fullName>
    </submittedName>
</protein>
<evidence type="ECO:0000313" key="2">
    <source>
        <dbReference type="Proteomes" id="UP000662873"/>
    </source>
</evidence>
<dbReference type="Proteomes" id="UP000662873">
    <property type="component" value="Chromosome"/>
</dbReference>
<name>A0A809RBC9_9BACT</name>
<proteinExistence type="predicted"/>
<evidence type="ECO:0000313" key="1">
    <source>
        <dbReference type="EMBL" id="BBO24853.1"/>
    </source>
</evidence>
<dbReference type="AlphaFoldDB" id="A0A809RBC9"/>
<accession>A0A809RBC9</accession>
<gene>
    <name evidence="1" type="ORF">NPRO_24480</name>
</gene>